<dbReference type="PANTHER" id="PTHR30344:SF1">
    <property type="entry name" value="6-PHOSPHOGLUCONOLACTONASE"/>
    <property type="match status" value="1"/>
</dbReference>
<comment type="similarity">
    <text evidence="1">Belongs to the cycloisomerase 2 family.</text>
</comment>
<dbReference type="InterPro" id="IPR011048">
    <property type="entry name" value="Haem_d1_sf"/>
</dbReference>
<dbReference type="InterPro" id="IPR015943">
    <property type="entry name" value="WD40/YVTN_repeat-like_dom_sf"/>
</dbReference>
<dbReference type="Pfam" id="PF10282">
    <property type="entry name" value="Lactonase"/>
    <property type="match status" value="1"/>
</dbReference>
<evidence type="ECO:0000256" key="1">
    <source>
        <dbReference type="ARBA" id="ARBA00005564"/>
    </source>
</evidence>
<sequence>MKYIIYIFTLSAIISCETATETKSQDKNTPKTENMILFVGSYTDKEGHVDGQADGIYTLNFNPINGVLRKNNLSVSTTNPSYIHVDKEHKMIYAVNEKVGQGEGVSSFSYNQDSTTFINQLPAIGGAPCHLIRHKNHILTANYVGGNHAVYSLNSDGSLKKNTQSYQYKGKGLTPRQEAPHAHMITSNPHTGQLLGTDLGTDIITFFEFNESDGMLTKVSETKLAPGSGPRHVDFHSSKDIVYALNELDGSIDVLYKEDDAYISKQKISSTKDENPSSAGCAAIHIHPNGKYLYVSNRGDINSISVFQIDNNGALEMIEEVSTTGNGPRDFAIAPSGKFLLVGHQNSDNIVVFKIDEETGKLMITENTISVPTPVCLKFE</sequence>
<gene>
    <name evidence="3" type="primary">pgl</name>
    <name evidence="3" type="ORF">GCM10007940_19860</name>
</gene>
<dbReference type="GO" id="GO:0006006">
    <property type="term" value="P:glucose metabolic process"/>
    <property type="evidence" value="ECO:0007669"/>
    <property type="project" value="UniProtKB-KW"/>
</dbReference>
<keyword evidence="2" id="KW-0119">Carbohydrate metabolism</keyword>
<reference evidence="3" key="1">
    <citation type="journal article" date="2014" name="Int. J. Syst. Evol. Microbiol.">
        <title>Complete genome sequence of Corynebacterium casei LMG S-19264T (=DSM 44701T), isolated from a smear-ripened cheese.</title>
        <authorList>
            <consortium name="US DOE Joint Genome Institute (JGI-PGF)"/>
            <person name="Walter F."/>
            <person name="Albersmeier A."/>
            <person name="Kalinowski J."/>
            <person name="Ruckert C."/>
        </authorList>
    </citation>
    <scope>NUCLEOTIDE SEQUENCE</scope>
    <source>
        <strain evidence="3">NBRC 108769</strain>
    </source>
</reference>
<dbReference type="PROSITE" id="PS51257">
    <property type="entry name" value="PROKAR_LIPOPROTEIN"/>
    <property type="match status" value="1"/>
</dbReference>
<dbReference type="SUPFAM" id="SSF51004">
    <property type="entry name" value="C-terminal (heme d1) domain of cytochrome cd1-nitrite reductase"/>
    <property type="match status" value="1"/>
</dbReference>
<dbReference type="InterPro" id="IPR050282">
    <property type="entry name" value="Cycloisomerase_2"/>
</dbReference>
<dbReference type="Proteomes" id="UP001156666">
    <property type="component" value="Unassembled WGS sequence"/>
</dbReference>
<dbReference type="GO" id="GO:0017057">
    <property type="term" value="F:6-phosphogluconolactonase activity"/>
    <property type="evidence" value="ECO:0007669"/>
    <property type="project" value="TreeGrafter"/>
</dbReference>
<evidence type="ECO:0000256" key="2">
    <source>
        <dbReference type="ARBA" id="ARBA00022526"/>
    </source>
</evidence>
<dbReference type="PANTHER" id="PTHR30344">
    <property type="entry name" value="6-PHOSPHOGLUCONOLACTONASE-RELATED"/>
    <property type="match status" value="1"/>
</dbReference>
<evidence type="ECO:0000313" key="4">
    <source>
        <dbReference type="Proteomes" id="UP001156666"/>
    </source>
</evidence>
<dbReference type="EMBL" id="BSOH01000011">
    <property type="protein sequence ID" value="GLR17371.1"/>
    <property type="molecule type" value="Genomic_DNA"/>
</dbReference>
<keyword evidence="4" id="KW-1185">Reference proteome</keyword>
<dbReference type="AlphaFoldDB" id="A0AA37SMZ3"/>
<name>A0AA37SMZ3_9BACT</name>
<dbReference type="Gene3D" id="2.130.10.10">
    <property type="entry name" value="YVTN repeat-like/Quinoprotein amine dehydrogenase"/>
    <property type="match status" value="1"/>
</dbReference>
<accession>A0AA37SMZ3</accession>
<dbReference type="InterPro" id="IPR019405">
    <property type="entry name" value="Lactonase_7-beta_prop"/>
</dbReference>
<proteinExistence type="inferred from homology"/>
<comment type="caution">
    <text evidence="3">The sequence shown here is derived from an EMBL/GenBank/DDBJ whole genome shotgun (WGS) entry which is preliminary data.</text>
</comment>
<keyword evidence="2" id="KW-0313">Glucose metabolism</keyword>
<protein>
    <submittedName>
        <fullName evidence="3">6-phosphogluconolactonase</fullName>
    </submittedName>
</protein>
<evidence type="ECO:0000313" key="3">
    <source>
        <dbReference type="EMBL" id="GLR17371.1"/>
    </source>
</evidence>
<organism evidence="3 4">
    <name type="scientific">Portibacter lacus</name>
    <dbReference type="NCBI Taxonomy" id="1099794"/>
    <lineage>
        <taxon>Bacteria</taxon>
        <taxon>Pseudomonadati</taxon>
        <taxon>Bacteroidota</taxon>
        <taxon>Saprospiria</taxon>
        <taxon>Saprospirales</taxon>
        <taxon>Haliscomenobacteraceae</taxon>
        <taxon>Portibacter</taxon>
    </lineage>
</organism>
<dbReference type="RefSeq" id="WP_235294081.1">
    <property type="nucleotide sequence ID" value="NZ_BSOH01000011.1"/>
</dbReference>
<reference evidence="3" key="2">
    <citation type="submission" date="2023-01" db="EMBL/GenBank/DDBJ databases">
        <title>Draft genome sequence of Portibacter lacus strain NBRC 108769.</title>
        <authorList>
            <person name="Sun Q."/>
            <person name="Mori K."/>
        </authorList>
    </citation>
    <scope>NUCLEOTIDE SEQUENCE</scope>
    <source>
        <strain evidence="3">NBRC 108769</strain>
    </source>
</reference>